<evidence type="ECO:0000313" key="3">
    <source>
        <dbReference type="Proteomes" id="UP000320338"/>
    </source>
</evidence>
<dbReference type="AlphaFoldDB" id="A0A4Y3WM93"/>
<dbReference type="EMBL" id="BJNG01000017">
    <property type="protein sequence ID" value="GEC20032.1"/>
    <property type="molecule type" value="Genomic_DNA"/>
</dbReference>
<feature type="domain" description="Flavodoxin-like" evidence="1">
    <location>
        <begin position="1"/>
        <end position="157"/>
    </location>
</feature>
<accession>A0A4Y3WM93</accession>
<organism evidence="2 3">
    <name type="scientific">Pseudonocardia hydrocarbonoxydans</name>
    <dbReference type="NCBI Taxonomy" id="76726"/>
    <lineage>
        <taxon>Bacteria</taxon>
        <taxon>Bacillati</taxon>
        <taxon>Actinomycetota</taxon>
        <taxon>Actinomycetes</taxon>
        <taxon>Pseudonocardiales</taxon>
        <taxon>Pseudonocardiaceae</taxon>
        <taxon>Pseudonocardia</taxon>
    </lineage>
</organism>
<evidence type="ECO:0000313" key="2">
    <source>
        <dbReference type="EMBL" id="GEC20032.1"/>
    </source>
</evidence>
<proteinExistence type="predicted"/>
<dbReference type="SUPFAM" id="SSF52218">
    <property type="entry name" value="Flavoproteins"/>
    <property type="match status" value="1"/>
</dbReference>
<dbReference type="InterPro" id="IPR029039">
    <property type="entry name" value="Flavoprotein-like_sf"/>
</dbReference>
<dbReference type="Gene3D" id="3.40.50.360">
    <property type="match status" value="1"/>
</dbReference>
<reference evidence="2 3" key="1">
    <citation type="submission" date="2019-06" db="EMBL/GenBank/DDBJ databases">
        <title>Whole genome shotgun sequence of Pseudonocardia hydrocarbonoxydans NBRC 14498.</title>
        <authorList>
            <person name="Hosoyama A."/>
            <person name="Uohara A."/>
            <person name="Ohji S."/>
            <person name="Ichikawa N."/>
        </authorList>
    </citation>
    <scope>NUCLEOTIDE SEQUENCE [LARGE SCALE GENOMIC DNA]</scope>
    <source>
        <strain evidence="2 3">NBRC 14498</strain>
    </source>
</reference>
<dbReference type="PROSITE" id="PS50902">
    <property type="entry name" value="FLAVODOXIN_LIKE"/>
    <property type="match status" value="1"/>
</dbReference>
<name>A0A4Y3WM93_9PSEU</name>
<dbReference type="Proteomes" id="UP000320338">
    <property type="component" value="Unassembled WGS sequence"/>
</dbReference>
<sequence>MVVESVFGNTRAVADAVAAGLGGRMDVRTADVATAPDELHRVDLLVVGGPTHAFGMTRASTRRSAAEQSGGAVPVADTGIREWLDRLPAGTCPAATFDTRADRPRLPGSAAAAAARRLRRQGHRVLARPESFRVTGTRGPLVDGELERARQWGDALAAQLVGAR</sequence>
<protein>
    <submittedName>
        <fullName evidence="2">Flavodoxin</fullName>
    </submittedName>
</protein>
<gene>
    <name evidence="2" type="ORF">PHY01_23150</name>
</gene>
<dbReference type="InterPro" id="IPR008254">
    <property type="entry name" value="Flavodoxin/NO_synth"/>
</dbReference>
<comment type="caution">
    <text evidence="2">The sequence shown here is derived from an EMBL/GenBank/DDBJ whole genome shotgun (WGS) entry which is preliminary data.</text>
</comment>
<keyword evidence="3" id="KW-1185">Reference proteome</keyword>
<evidence type="ECO:0000259" key="1">
    <source>
        <dbReference type="PROSITE" id="PS50902"/>
    </source>
</evidence>
<dbReference type="GO" id="GO:0010181">
    <property type="term" value="F:FMN binding"/>
    <property type="evidence" value="ECO:0007669"/>
    <property type="project" value="InterPro"/>
</dbReference>